<dbReference type="InterPro" id="IPR007608">
    <property type="entry name" value="Senescence_reg_S40"/>
</dbReference>
<name>A0AAW2PUD9_9LAMI</name>
<proteinExistence type="inferred from homology"/>
<reference evidence="3" key="1">
    <citation type="submission" date="2020-06" db="EMBL/GenBank/DDBJ databases">
        <authorList>
            <person name="Li T."/>
            <person name="Hu X."/>
            <person name="Zhang T."/>
            <person name="Song X."/>
            <person name="Zhang H."/>
            <person name="Dai N."/>
            <person name="Sheng W."/>
            <person name="Hou X."/>
            <person name="Wei L."/>
        </authorList>
    </citation>
    <scope>NUCLEOTIDE SEQUENCE</scope>
    <source>
        <strain evidence="3">G01</strain>
        <tissue evidence="3">Leaf</tissue>
    </source>
</reference>
<evidence type="ECO:0000313" key="3">
    <source>
        <dbReference type="EMBL" id="KAL0358848.1"/>
    </source>
</evidence>
<evidence type="ECO:0000256" key="1">
    <source>
        <dbReference type="ARBA" id="ARBA00034773"/>
    </source>
</evidence>
<accession>A0AAW2PUD9</accession>
<protein>
    <submittedName>
        <fullName evidence="3">Uncharacterized protein</fullName>
    </submittedName>
</protein>
<comment type="caution">
    <text evidence="3">The sequence shown here is derived from an EMBL/GenBank/DDBJ whole genome shotgun (WGS) entry which is preliminary data.</text>
</comment>
<comment type="similarity">
    <text evidence="1">Belongs to the senescence regulator S40 family.</text>
</comment>
<dbReference type="PANTHER" id="PTHR33083:SF123">
    <property type="entry name" value="EXPRESSED PROTEIN"/>
    <property type="match status" value="1"/>
</dbReference>
<dbReference type="EMBL" id="JACGWK010000004">
    <property type="protein sequence ID" value="KAL0358848.1"/>
    <property type="molecule type" value="Genomic_DNA"/>
</dbReference>
<feature type="region of interest" description="Disordered" evidence="2">
    <location>
        <begin position="1"/>
        <end position="50"/>
    </location>
</feature>
<evidence type="ECO:0000256" key="2">
    <source>
        <dbReference type="SAM" id="MobiDB-lite"/>
    </source>
</evidence>
<dbReference type="PANTHER" id="PTHR33083">
    <property type="entry name" value="EXPRESSED PROTEIN"/>
    <property type="match status" value="1"/>
</dbReference>
<reference evidence="3" key="2">
    <citation type="journal article" date="2024" name="Plant">
        <title>Genomic evolution and insights into agronomic trait innovations of Sesamum species.</title>
        <authorList>
            <person name="Miao H."/>
            <person name="Wang L."/>
            <person name="Qu L."/>
            <person name="Liu H."/>
            <person name="Sun Y."/>
            <person name="Le M."/>
            <person name="Wang Q."/>
            <person name="Wei S."/>
            <person name="Zheng Y."/>
            <person name="Lin W."/>
            <person name="Duan Y."/>
            <person name="Cao H."/>
            <person name="Xiong S."/>
            <person name="Wang X."/>
            <person name="Wei L."/>
            <person name="Li C."/>
            <person name="Ma Q."/>
            <person name="Ju M."/>
            <person name="Zhao R."/>
            <person name="Li G."/>
            <person name="Mu C."/>
            <person name="Tian Q."/>
            <person name="Mei H."/>
            <person name="Zhang T."/>
            <person name="Gao T."/>
            <person name="Zhang H."/>
        </authorList>
    </citation>
    <scope>NUCLEOTIDE SEQUENCE</scope>
    <source>
        <strain evidence="3">G01</strain>
    </source>
</reference>
<gene>
    <name evidence="3" type="ORF">Sangu_0734200</name>
</gene>
<dbReference type="AlphaFoldDB" id="A0AAW2PUD9"/>
<dbReference type="Pfam" id="PF04520">
    <property type="entry name" value="Senescence_reg"/>
    <property type="match status" value="1"/>
</dbReference>
<organism evidence="3">
    <name type="scientific">Sesamum angustifolium</name>
    <dbReference type="NCBI Taxonomy" id="2727405"/>
    <lineage>
        <taxon>Eukaryota</taxon>
        <taxon>Viridiplantae</taxon>
        <taxon>Streptophyta</taxon>
        <taxon>Embryophyta</taxon>
        <taxon>Tracheophyta</taxon>
        <taxon>Spermatophyta</taxon>
        <taxon>Magnoliopsida</taxon>
        <taxon>eudicotyledons</taxon>
        <taxon>Gunneridae</taxon>
        <taxon>Pentapetalae</taxon>
        <taxon>asterids</taxon>
        <taxon>lamiids</taxon>
        <taxon>Lamiales</taxon>
        <taxon>Pedaliaceae</taxon>
        <taxon>Sesamum</taxon>
    </lineage>
</organism>
<sequence>MRSGLSAALEDHHFPPMRRASKMMPANARPPNASPKFRQSAPVNVPVWPERHREGYGKSNLWRFDEVEDEDEEKREEKMIPPHVIVARSHVTSSVFEGVGENAEREGFMQSAQRCFPKTGLIE</sequence>
<dbReference type="GO" id="GO:0010150">
    <property type="term" value="P:leaf senescence"/>
    <property type="evidence" value="ECO:0007669"/>
    <property type="project" value="UniProtKB-ARBA"/>
</dbReference>